<name>A0A1N6CR18_9GAMM</name>
<accession>A0A1N6CR18</accession>
<dbReference type="EMBL" id="FSQX01000001">
    <property type="protein sequence ID" value="SIN65976.1"/>
    <property type="molecule type" value="Genomic_DNA"/>
</dbReference>
<protein>
    <submittedName>
        <fullName evidence="1">Uncharacterized protein</fullName>
    </submittedName>
</protein>
<organism evidence="1 2">
    <name type="scientific">Vreelandella aquamarina</name>
    <dbReference type="NCBI Taxonomy" id="77097"/>
    <lineage>
        <taxon>Bacteria</taxon>
        <taxon>Pseudomonadati</taxon>
        <taxon>Pseudomonadota</taxon>
        <taxon>Gammaproteobacteria</taxon>
        <taxon>Oceanospirillales</taxon>
        <taxon>Halomonadaceae</taxon>
        <taxon>Vreelandella</taxon>
    </lineage>
</organism>
<sequence length="74" mass="8001">MVAPRFDDLRWLDQEAIAALAGASFARASQDSLRRATVLPLTTHHSPLTTHHSPLNAFPSFQPVVLRVAGVGGR</sequence>
<evidence type="ECO:0000313" key="2">
    <source>
        <dbReference type="Proteomes" id="UP000185024"/>
    </source>
</evidence>
<dbReference type="AlphaFoldDB" id="A0A1N6CR18"/>
<reference evidence="1 2" key="1">
    <citation type="submission" date="2016-11" db="EMBL/GenBank/DDBJ databases">
        <authorList>
            <person name="Jaros S."/>
            <person name="Januszkiewicz K."/>
            <person name="Wedrychowicz H."/>
        </authorList>
    </citation>
    <scope>NUCLEOTIDE SEQUENCE [LARGE SCALE GENOMIC DNA]</scope>
    <source>
        <strain evidence="1 2">ACAM 239</strain>
    </source>
</reference>
<dbReference type="Proteomes" id="UP000185024">
    <property type="component" value="Unassembled WGS sequence"/>
</dbReference>
<proteinExistence type="predicted"/>
<gene>
    <name evidence="1" type="ORF">SAMN05878438_1881</name>
</gene>
<evidence type="ECO:0000313" key="1">
    <source>
        <dbReference type="EMBL" id="SIN65976.1"/>
    </source>
</evidence>